<dbReference type="InterPro" id="IPR054585">
    <property type="entry name" value="NDH2-like_C"/>
</dbReference>
<feature type="transmembrane region" description="Helical" evidence="9">
    <location>
        <begin position="394"/>
        <end position="411"/>
    </location>
</feature>
<keyword evidence="5" id="KW-0809">Transit peptide</keyword>
<dbReference type="EMBL" id="CP003345">
    <property type="protein sequence ID" value="AFM03225.1"/>
    <property type="molecule type" value="Genomic_DNA"/>
</dbReference>
<keyword evidence="7" id="KW-0520">NAD</keyword>
<comment type="similarity">
    <text evidence="1">Belongs to the NADH dehydrogenase family.</text>
</comment>
<dbReference type="STRING" id="880071.Fleli_0765"/>
<keyword evidence="9" id="KW-0812">Transmembrane</keyword>
<dbReference type="HOGENOM" id="CLU_021377_7_1_10"/>
<dbReference type="PANTHER" id="PTHR43706:SF47">
    <property type="entry name" value="EXTERNAL NADH-UBIQUINONE OXIDOREDUCTASE 1, MITOCHONDRIAL-RELATED"/>
    <property type="match status" value="1"/>
</dbReference>
<dbReference type="KEGG" id="fli:Fleli_0765"/>
<name>I4AGZ0_BERLS</name>
<evidence type="ECO:0000256" key="3">
    <source>
        <dbReference type="ARBA" id="ARBA00022630"/>
    </source>
</evidence>
<evidence type="ECO:0000256" key="9">
    <source>
        <dbReference type="SAM" id="Phobius"/>
    </source>
</evidence>
<gene>
    <name evidence="12" type="ordered locus">Fleli_0765</name>
</gene>
<dbReference type="PRINTS" id="PR00368">
    <property type="entry name" value="FADPNR"/>
</dbReference>
<dbReference type="PANTHER" id="PTHR43706">
    <property type="entry name" value="NADH DEHYDROGENASE"/>
    <property type="match status" value="1"/>
</dbReference>
<dbReference type="PATRIC" id="fig|880071.3.peg.738"/>
<keyword evidence="4" id="KW-0274">FAD</keyword>
<keyword evidence="9" id="KW-0472">Membrane</keyword>
<evidence type="ECO:0000256" key="2">
    <source>
        <dbReference type="ARBA" id="ARBA00012637"/>
    </source>
</evidence>
<keyword evidence="6" id="KW-0560">Oxidoreductase</keyword>
<dbReference type="AlphaFoldDB" id="I4AGZ0"/>
<reference evidence="13" key="1">
    <citation type="submission" date="2012-06" db="EMBL/GenBank/DDBJ databases">
        <title>The complete genome of Flexibacter litoralis DSM 6794.</title>
        <authorList>
            <person name="Lucas S."/>
            <person name="Copeland A."/>
            <person name="Lapidus A."/>
            <person name="Glavina del Rio T."/>
            <person name="Dalin E."/>
            <person name="Tice H."/>
            <person name="Bruce D."/>
            <person name="Goodwin L."/>
            <person name="Pitluck S."/>
            <person name="Peters L."/>
            <person name="Ovchinnikova G."/>
            <person name="Lu M."/>
            <person name="Kyrpides N."/>
            <person name="Mavromatis K."/>
            <person name="Ivanova N."/>
            <person name="Brettin T."/>
            <person name="Detter J.C."/>
            <person name="Han C."/>
            <person name="Larimer F."/>
            <person name="Land M."/>
            <person name="Hauser L."/>
            <person name="Markowitz V."/>
            <person name="Cheng J.-F."/>
            <person name="Hugenholtz P."/>
            <person name="Woyke T."/>
            <person name="Wu D."/>
            <person name="Spring S."/>
            <person name="Lang E."/>
            <person name="Kopitz M."/>
            <person name="Brambilla E."/>
            <person name="Klenk H.-P."/>
            <person name="Eisen J.A."/>
        </authorList>
    </citation>
    <scope>NUCLEOTIDE SEQUENCE [LARGE SCALE GENOMIC DNA]</scope>
    <source>
        <strain evidence="13">ATCC 23117 / DSM 6794 / NBRC 15988 / NCIMB 1366 / Sio-4</strain>
    </source>
</reference>
<protein>
    <recommendedName>
        <fullName evidence="2">NADH:ubiquinone reductase (non-electrogenic)</fullName>
        <ecNumber evidence="2">1.6.5.9</ecNumber>
    </recommendedName>
</protein>
<dbReference type="InterPro" id="IPR045024">
    <property type="entry name" value="NDH-2"/>
</dbReference>
<keyword evidence="13" id="KW-1185">Reference proteome</keyword>
<dbReference type="InterPro" id="IPR023753">
    <property type="entry name" value="FAD/NAD-binding_dom"/>
</dbReference>
<evidence type="ECO:0000313" key="12">
    <source>
        <dbReference type="EMBL" id="AFM03225.1"/>
    </source>
</evidence>
<dbReference type="Pfam" id="PF07992">
    <property type="entry name" value="Pyr_redox_2"/>
    <property type="match status" value="1"/>
</dbReference>
<dbReference type="InterPro" id="IPR036188">
    <property type="entry name" value="FAD/NAD-bd_sf"/>
</dbReference>
<sequence length="451" mass="50786">MLDSAMNSELNFTSELHIPAANKSRIVIIGGGFAGLELSKKLRSVDAQIVMIDRYNFHTFQPLLYQVATAGLEADAIAGPLRKVLKSSDSKSDFYFRVATVSEIHHDENIIDTNLGTLHYDYLVIANGSKTNFYGNKEIEEKSFALKQVPQALAIRNHLLKNFEKAQLVQTIEEQHALMNVVIVGGGPTGVEVAGALGELKLHVLPKDYPELDFRRMEIHLVEASPRLLNGMTDNSSRKAEDYLKEFTVQIWKGVSVKSFDGNHVELSNGKNLASTTLVWAAGVTGNLIKGLPEEVVLQGNRIIVDEFNRVKGIDNIFALGDIAAMVSEDFPRGFPMLAPVAMQQGKTLGDNLKRMLNKKEMKPFKYFNKGSMATVGRNRAVVDLPNKMSFQGFFAWFVWLFVHLMFIIGFKNRFIILTSWVWNYFTYDRSNRLIIPTEIKSEKEKEELYV</sequence>
<evidence type="ECO:0000259" key="10">
    <source>
        <dbReference type="Pfam" id="PF07992"/>
    </source>
</evidence>
<dbReference type="RefSeq" id="WP_014796683.1">
    <property type="nucleotide sequence ID" value="NC_018018.1"/>
</dbReference>
<accession>I4AGZ0</accession>
<comment type="catalytic activity">
    <reaction evidence="8">
        <text>a quinone + NADH + H(+) = a quinol + NAD(+)</text>
        <dbReference type="Rhea" id="RHEA:46160"/>
        <dbReference type="ChEBI" id="CHEBI:15378"/>
        <dbReference type="ChEBI" id="CHEBI:24646"/>
        <dbReference type="ChEBI" id="CHEBI:57540"/>
        <dbReference type="ChEBI" id="CHEBI:57945"/>
        <dbReference type="ChEBI" id="CHEBI:132124"/>
        <dbReference type="EC" id="1.6.5.9"/>
    </reaction>
</comment>
<evidence type="ECO:0000256" key="6">
    <source>
        <dbReference type="ARBA" id="ARBA00023002"/>
    </source>
</evidence>
<evidence type="ECO:0000256" key="4">
    <source>
        <dbReference type="ARBA" id="ARBA00022827"/>
    </source>
</evidence>
<evidence type="ECO:0000259" key="11">
    <source>
        <dbReference type="Pfam" id="PF22366"/>
    </source>
</evidence>
<dbReference type="Proteomes" id="UP000006054">
    <property type="component" value="Chromosome"/>
</dbReference>
<evidence type="ECO:0000256" key="5">
    <source>
        <dbReference type="ARBA" id="ARBA00022946"/>
    </source>
</evidence>
<evidence type="ECO:0000256" key="8">
    <source>
        <dbReference type="ARBA" id="ARBA00047599"/>
    </source>
</evidence>
<keyword evidence="3" id="KW-0285">Flavoprotein</keyword>
<evidence type="ECO:0000256" key="7">
    <source>
        <dbReference type="ARBA" id="ARBA00023027"/>
    </source>
</evidence>
<dbReference type="eggNOG" id="COG1252">
    <property type="taxonomic scope" value="Bacteria"/>
</dbReference>
<feature type="domain" description="FAD/NAD(P)-binding" evidence="10">
    <location>
        <begin position="25"/>
        <end position="346"/>
    </location>
</feature>
<evidence type="ECO:0000313" key="13">
    <source>
        <dbReference type="Proteomes" id="UP000006054"/>
    </source>
</evidence>
<dbReference type="EC" id="1.6.5.9" evidence="2"/>
<dbReference type="Gene3D" id="3.50.50.100">
    <property type="match status" value="1"/>
</dbReference>
<proteinExistence type="inferred from homology"/>
<feature type="domain" description="External alternative NADH-ubiquinone oxidoreductase-like C-terminal" evidence="11">
    <location>
        <begin position="370"/>
        <end position="426"/>
    </location>
</feature>
<dbReference type="Pfam" id="PF22366">
    <property type="entry name" value="NDH2_C"/>
    <property type="match status" value="1"/>
</dbReference>
<dbReference type="GO" id="GO:0050136">
    <property type="term" value="F:NADH dehydrogenase (quinone) (non-electrogenic) activity"/>
    <property type="evidence" value="ECO:0007669"/>
    <property type="project" value="UniProtKB-EC"/>
</dbReference>
<organism evidence="12 13">
    <name type="scientific">Bernardetia litoralis (strain ATCC 23117 / DSM 6794 / NBRC 15988 / NCIMB 1366 / Fx l1 / Sio-4)</name>
    <name type="common">Flexibacter litoralis</name>
    <dbReference type="NCBI Taxonomy" id="880071"/>
    <lineage>
        <taxon>Bacteria</taxon>
        <taxon>Pseudomonadati</taxon>
        <taxon>Bacteroidota</taxon>
        <taxon>Cytophagia</taxon>
        <taxon>Cytophagales</taxon>
        <taxon>Bernardetiaceae</taxon>
        <taxon>Bernardetia</taxon>
    </lineage>
</organism>
<keyword evidence="9" id="KW-1133">Transmembrane helix</keyword>
<dbReference type="PRINTS" id="PR00411">
    <property type="entry name" value="PNDRDTASEI"/>
</dbReference>
<dbReference type="SUPFAM" id="SSF51905">
    <property type="entry name" value="FAD/NAD(P)-binding domain"/>
    <property type="match status" value="1"/>
</dbReference>
<evidence type="ECO:0000256" key="1">
    <source>
        <dbReference type="ARBA" id="ARBA00005272"/>
    </source>
</evidence>